<dbReference type="AlphaFoldDB" id="A0A511WXQ8"/>
<accession>A0A511WXQ8</accession>
<dbReference type="Proteomes" id="UP000321400">
    <property type="component" value="Unassembled WGS sequence"/>
</dbReference>
<organism evidence="1 2">
    <name type="scientific">Halolactibacillus alkaliphilus</name>
    <dbReference type="NCBI Taxonomy" id="442899"/>
    <lineage>
        <taxon>Bacteria</taxon>
        <taxon>Bacillati</taxon>
        <taxon>Bacillota</taxon>
        <taxon>Bacilli</taxon>
        <taxon>Bacillales</taxon>
        <taxon>Bacillaceae</taxon>
        <taxon>Halolactibacillus</taxon>
    </lineage>
</organism>
<protein>
    <submittedName>
        <fullName evidence="1">Uncharacterized protein</fullName>
    </submittedName>
</protein>
<keyword evidence="2" id="KW-1185">Reference proteome</keyword>
<name>A0A511WXQ8_9BACI</name>
<proteinExistence type="predicted"/>
<dbReference type="RefSeq" id="WP_089799779.1">
    <property type="nucleotide sequence ID" value="NZ_BJYE01000003.1"/>
</dbReference>
<reference evidence="1 2" key="1">
    <citation type="submission" date="2019-07" db="EMBL/GenBank/DDBJ databases">
        <title>Whole genome shotgun sequence of Halolactibacillus alkaliphilus NBRC 103919.</title>
        <authorList>
            <person name="Hosoyama A."/>
            <person name="Uohara A."/>
            <person name="Ohji S."/>
            <person name="Ichikawa N."/>
        </authorList>
    </citation>
    <scope>NUCLEOTIDE SEQUENCE [LARGE SCALE GENOMIC DNA]</scope>
    <source>
        <strain evidence="1 2">NBRC 103919</strain>
    </source>
</reference>
<evidence type="ECO:0000313" key="1">
    <source>
        <dbReference type="EMBL" id="GEN55906.1"/>
    </source>
</evidence>
<dbReference type="OrthoDB" id="2607182at2"/>
<dbReference type="STRING" id="442899.SAMN05720591_10346"/>
<sequence length="116" mass="12870">MTRHVQVFFHTESEAESFKAKLAKYQTQNVFIDEVSATDDQILVMPAAPTSSTATGAAPANVSESGTNLGFYYDVSKDERPRTTVITFDVAEEQYEDVIHEVINSEGLLDQAHIEK</sequence>
<dbReference type="EMBL" id="BJYE01000003">
    <property type="protein sequence ID" value="GEN55906.1"/>
    <property type="molecule type" value="Genomic_DNA"/>
</dbReference>
<gene>
    <name evidence="1" type="ORF">HAL01_03700</name>
</gene>
<comment type="caution">
    <text evidence="1">The sequence shown here is derived from an EMBL/GenBank/DDBJ whole genome shotgun (WGS) entry which is preliminary data.</text>
</comment>
<evidence type="ECO:0000313" key="2">
    <source>
        <dbReference type="Proteomes" id="UP000321400"/>
    </source>
</evidence>